<dbReference type="PANTHER" id="PTHR46905">
    <property type="entry name" value="RING-H2 FINGER PROTEIN ATL78"/>
    <property type="match status" value="1"/>
</dbReference>
<keyword evidence="4" id="KW-0479">Metal-binding</keyword>
<dbReference type="Proteomes" id="UP001605036">
    <property type="component" value="Unassembled WGS sequence"/>
</dbReference>
<evidence type="ECO:0000256" key="9">
    <source>
        <dbReference type="SAM" id="MobiDB-lite"/>
    </source>
</evidence>
<evidence type="ECO:0000313" key="11">
    <source>
        <dbReference type="EMBL" id="KAL2652625.1"/>
    </source>
</evidence>
<evidence type="ECO:0000313" key="12">
    <source>
        <dbReference type="Proteomes" id="UP001605036"/>
    </source>
</evidence>
<dbReference type="GO" id="GO:0016740">
    <property type="term" value="F:transferase activity"/>
    <property type="evidence" value="ECO:0007669"/>
    <property type="project" value="UniProtKB-KW"/>
</dbReference>
<comment type="caution">
    <text evidence="11">The sequence shown here is derived from an EMBL/GenBank/DDBJ whole genome shotgun (WGS) entry which is preliminary data.</text>
</comment>
<evidence type="ECO:0000256" key="6">
    <source>
        <dbReference type="ARBA" id="ARBA00022989"/>
    </source>
</evidence>
<dbReference type="AlphaFoldDB" id="A0ABD1ZNX1"/>
<evidence type="ECO:0000256" key="3">
    <source>
        <dbReference type="ARBA" id="ARBA00022692"/>
    </source>
</evidence>
<evidence type="ECO:0000256" key="1">
    <source>
        <dbReference type="ARBA" id="ARBA00004167"/>
    </source>
</evidence>
<dbReference type="GO" id="GO:0016020">
    <property type="term" value="C:membrane"/>
    <property type="evidence" value="ECO:0007669"/>
    <property type="project" value="UniProtKB-SubCell"/>
</dbReference>
<dbReference type="Gene3D" id="3.30.40.10">
    <property type="entry name" value="Zinc/RING finger domain, C3HC4 (zinc finger)"/>
    <property type="match status" value="1"/>
</dbReference>
<keyword evidence="5" id="KW-0862">Zinc</keyword>
<comment type="subcellular location">
    <subcellularLocation>
        <location evidence="1">Membrane</location>
        <topology evidence="1">Single-pass membrane protein</topology>
    </subcellularLocation>
</comment>
<dbReference type="EMBL" id="JBHFFA010000001">
    <property type="protein sequence ID" value="KAL2652625.1"/>
    <property type="molecule type" value="Genomic_DNA"/>
</dbReference>
<dbReference type="InterPro" id="IPR013083">
    <property type="entry name" value="Znf_RING/FYVE/PHD"/>
</dbReference>
<sequence length="113" mass="12474">MQGVNFHILAQFEKLTDGTPVECSICLIDFVDNEKVKLFPRCNLVFNVDCIDTRLLSQVSCPVDRDGKTDDPKSQAYAVIGLEEQSGSSVNSYPGQNTIRTELSRESGGCLEQ</sequence>
<dbReference type="GO" id="GO:0046872">
    <property type="term" value="F:metal ion binding"/>
    <property type="evidence" value="ECO:0007669"/>
    <property type="project" value="UniProtKB-KW"/>
</dbReference>
<proteinExistence type="inferred from homology"/>
<feature type="domain" description="RING-type" evidence="10">
    <location>
        <begin position="22"/>
        <end position="65"/>
    </location>
</feature>
<feature type="compositionally biased region" description="Polar residues" evidence="9">
    <location>
        <begin position="86"/>
        <end position="101"/>
    </location>
</feature>
<keyword evidence="7" id="KW-0472">Membrane</keyword>
<keyword evidence="2" id="KW-0808">Transferase</keyword>
<evidence type="ECO:0000256" key="8">
    <source>
        <dbReference type="ARBA" id="ARBA00024209"/>
    </source>
</evidence>
<reference evidence="11 12" key="1">
    <citation type="submission" date="2024-09" db="EMBL/GenBank/DDBJ databases">
        <title>Chromosome-scale assembly of Riccia fluitans.</title>
        <authorList>
            <person name="Paukszto L."/>
            <person name="Sawicki J."/>
            <person name="Karawczyk K."/>
            <person name="Piernik-Szablinska J."/>
            <person name="Szczecinska M."/>
            <person name="Mazdziarz M."/>
        </authorList>
    </citation>
    <scope>NUCLEOTIDE SEQUENCE [LARGE SCALE GENOMIC DNA]</scope>
    <source>
        <strain evidence="11">Rf_01</strain>
        <tissue evidence="11">Aerial parts of the thallus</tissue>
    </source>
</reference>
<dbReference type="InterPro" id="IPR001841">
    <property type="entry name" value="Znf_RING"/>
</dbReference>
<evidence type="ECO:0000256" key="2">
    <source>
        <dbReference type="ARBA" id="ARBA00022679"/>
    </source>
</evidence>
<evidence type="ECO:0000256" key="7">
    <source>
        <dbReference type="ARBA" id="ARBA00023136"/>
    </source>
</evidence>
<evidence type="ECO:0000256" key="4">
    <source>
        <dbReference type="ARBA" id="ARBA00022723"/>
    </source>
</evidence>
<gene>
    <name evidence="11" type="ORF">R1flu_020753</name>
</gene>
<keyword evidence="3" id="KW-0812">Transmembrane</keyword>
<organism evidence="11 12">
    <name type="scientific">Riccia fluitans</name>
    <dbReference type="NCBI Taxonomy" id="41844"/>
    <lineage>
        <taxon>Eukaryota</taxon>
        <taxon>Viridiplantae</taxon>
        <taxon>Streptophyta</taxon>
        <taxon>Embryophyta</taxon>
        <taxon>Marchantiophyta</taxon>
        <taxon>Marchantiopsida</taxon>
        <taxon>Marchantiidae</taxon>
        <taxon>Marchantiales</taxon>
        <taxon>Ricciaceae</taxon>
        <taxon>Riccia</taxon>
    </lineage>
</organism>
<name>A0ABD1ZNX1_9MARC</name>
<protein>
    <recommendedName>
        <fullName evidence="10">RING-type domain-containing protein</fullName>
    </recommendedName>
</protein>
<keyword evidence="12" id="KW-1185">Reference proteome</keyword>
<comment type="similarity">
    <text evidence="8">Belongs to the RING-type zinc finger family. ATL subfamily.</text>
</comment>
<keyword evidence="6" id="KW-1133">Transmembrane helix</keyword>
<dbReference type="InterPro" id="IPR044602">
    <property type="entry name" value="ATL10/ATL72-79-like"/>
</dbReference>
<dbReference type="SUPFAM" id="SSF57850">
    <property type="entry name" value="RING/U-box"/>
    <property type="match status" value="1"/>
</dbReference>
<dbReference type="Pfam" id="PF13639">
    <property type="entry name" value="zf-RING_2"/>
    <property type="match status" value="1"/>
</dbReference>
<evidence type="ECO:0000259" key="10">
    <source>
        <dbReference type="Pfam" id="PF13639"/>
    </source>
</evidence>
<feature type="region of interest" description="Disordered" evidence="9">
    <location>
        <begin position="86"/>
        <end position="113"/>
    </location>
</feature>
<accession>A0ABD1ZNX1</accession>
<evidence type="ECO:0000256" key="5">
    <source>
        <dbReference type="ARBA" id="ARBA00022833"/>
    </source>
</evidence>
<dbReference type="PANTHER" id="PTHR46905:SF7">
    <property type="entry name" value="RING-H2 FINGER PROTEIN ATL78"/>
    <property type="match status" value="1"/>
</dbReference>